<sequence>MPLITTVAITALLPNLLNKSGKILPSADGPHPIYHSLVTVLRLSSQLKPRRKVILEQHVVSKSHATRHIKHEMRLCGVDVPQASRQRSAFWK</sequence>
<dbReference type="Proteomes" id="UP000054928">
    <property type="component" value="Unassembled WGS sequence"/>
</dbReference>
<accession>A0A0P1AC63</accession>
<dbReference type="RefSeq" id="XP_024574171.1">
    <property type="nucleotide sequence ID" value="XM_024723167.1"/>
</dbReference>
<organism evidence="1 2">
    <name type="scientific">Plasmopara halstedii</name>
    <name type="common">Downy mildew of sunflower</name>
    <dbReference type="NCBI Taxonomy" id="4781"/>
    <lineage>
        <taxon>Eukaryota</taxon>
        <taxon>Sar</taxon>
        <taxon>Stramenopiles</taxon>
        <taxon>Oomycota</taxon>
        <taxon>Peronosporomycetes</taxon>
        <taxon>Peronosporales</taxon>
        <taxon>Peronosporaceae</taxon>
        <taxon>Plasmopara</taxon>
    </lineage>
</organism>
<protein>
    <submittedName>
        <fullName evidence="1">Uncharacterized protein</fullName>
    </submittedName>
</protein>
<dbReference type="GeneID" id="36400912"/>
<keyword evidence="2" id="KW-1185">Reference proteome</keyword>
<evidence type="ECO:0000313" key="2">
    <source>
        <dbReference type="Proteomes" id="UP000054928"/>
    </source>
</evidence>
<proteinExistence type="predicted"/>
<reference evidence="2" key="1">
    <citation type="submission" date="2014-09" db="EMBL/GenBank/DDBJ databases">
        <authorList>
            <person name="Sharma Rahul"/>
            <person name="Thines Marco"/>
        </authorList>
    </citation>
    <scope>NUCLEOTIDE SEQUENCE [LARGE SCALE GENOMIC DNA]</scope>
</reference>
<evidence type="ECO:0000313" key="1">
    <source>
        <dbReference type="EMBL" id="CEG37802.1"/>
    </source>
</evidence>
<name>A0A0P1AC63_PLAHL</name>
<dbReference type="EMBL" id="CCYD01000291">
    <property type="protein sequence ID" value="CEG37802.1"/>
    <property type="molecule type" value="Genomic_DNA"/>
</dbReference>
<dbReference type="AlphaFoldDB" id="A0A0P1AC63"/>